<feature type="transmembrane region" description="Helical" evidence="8">
    <location>
        <begin position="109"/>
        <end position="131"/>
    </location>
</feature>
<protein>
    <submittedName>
        <fullName evidence="9">Membrane protein YeiH</fullName>
    </submittedName>
</protein>
<dbReference type="EMBL" id="JTDL01000141">
    <property type="protein sequence ID" value="KHL01425.1"/>
    <property type="molecule type" value="Genomic_DNA"/>
</dbReference>
<dbReference type="Proteomes" id="UP000030982">
    <property type="component" value="Unassembled WGS sequence"/>
</dbReference>
<evidence type="ECO:0000313" key="9">
    <source>
        <dbReference type="EMBL" id="KHL01425.1"/>
    </source>
</evidence>
<reference evidence="9 10" key="1">
    <citation type="submission" date="2014-09" db="EMBL/GenBank/DDBJ databases">
        <title>Genome sequence of Sinomonas sp. MUSC 117.</title>
        <authorList>
            <person name="Lee L.-H."/>
        </authorList>
    </citation>
    <scope>NUCLEOTIDE SEQUENCE [LARGE SCALE GENOMIC DNA]</scope>
    <source>
        <strain evidence="9 10">MUSC 117</strain>
    </source>
</reference>
<feature type="transmembrane region" description="Helical" evidence="8">
    <location>
        <begin position="274"/>
        <end position="296"/>
    </location>
</feature>
<comment type="caution">
    <text evidence="9">The sequence shown here is derived from an EMBL/GenBank/DDBJ whole genome shotgun (WGS) entry which is preliminary data.</text>
</comment>
<evidence type="ECO:0000256" key="5">
    <source>
        <dbReference type="ARBA" id="ARBA00022989"/>
    </source>
</evidence>
<dbReference type="InterPro" id="IPR018383">
    <property type="entry name" value="UPF0324_pro"/>
</dbReference>
<keyword evidence="4 8" id="KW-0812">Transmembrane</keyword>
<feature type="transmembrane region" description="Helical" evidence="8">
    <location>
        <begin position="143"/>
        <end position="164"/>
    </location>
</feature>
<feature type="transmembrane region" description="Helical" evidence="8">
    <location>
        <begin position="231"/>
        <end position="253"/>
    </location>
</feature>
<comment type="similarity">
    <text evidence="2">Belongs to the UPF0324 family.</text>
</comment>
<dbReference type="STRING" id="1338436.LK10_16335"/>
<evidence type="ECO:0000256" key="8">
    <source>
        <dbReference type="SAM" id="Phobius"/>
    </source>
</evidence>
<organism evidence="9 10">
    <name type="scientific">Sinomonas humi</name>
    <dbReference type="NCBI Taxonomy" id="1338436"/>
    <lineage>
        <taxon>Bacteria</taxon>
        <taxon>Bacillati</taxon>
        <taxon>Actinomycetota</taxon>
        <taxon>Actinomycetes</taxon>
        <taxon>Micrococcales</taxon>
        <taxon>Micrococcaceae</taxon>
        <taxon>Sinomonas</taxon>
    </lineage>
</organism>
<keyword evidence="6 8" id="KW-0472">Membrane</keyword>
<dbReference type="GO" id="GO:0005886">
    <property type="term" value="C:plasma membrane"/>
    <property type="evidence" value="ECO:0007669"/>
    <property type="project" value="UniProtKB-SubCell"/>
</dbReference>
<dbReference type="AlphaFoldDB" id="A0A0B2ADY2"/>
<dbReference type="RefSeq" id="WP_043125834.1">
    <property type="nucleotide sequence ID" value="NZ_JTDL01000141.1"/>
</dbReference>
<feature type="transmembrane region" description="Helical" evidence="8">
    <location>
        <begin position="302"/>
        <end position="321"/>
    </location>
</feature>
<evidence type="ECO:0000256" key="7">
    <source>
        <dbReference type="SAM" id="MobiDB-lite"/>
    </source>
</evidence>
<accession>A0A0B2ADY2</accession>
<proteinExistence type="inferred from homology"/>
<feature type="transmembrane region" description="Helical" evidence="8">
    <location>
        <begin position="170"/>
        <end position="188"/>
    </location>
</feature>
<feature type="compositionally biased region" description="Basic and acidic residues" evidence="7">
    <location>
        <begin position="1"/>
        <end position="10"/>
    </location>
</feature>
<dbReference type="Pfam" id="PF03601">
    <property type="entry name" value="Cons_hypoth698"/>
    <property type="match status" value="1"/>
</dbReference>
<keyword evidence="3" id="KW-1003">Cell membrane</keyword>
<gene>
    <name evidence="9" type="ORF">LK10_16335</name>
</gene>
<keyword evidence="10" id="KW-1185">Reference proteome</keyword>
<evidence type="ECO:0000256" key="4">
    <source>
        <dbReference type="ARBA" id="ARBA00022692"/>
    </source>
</evidence>
<dbReference type="PANTHER" id="PTHR30106">
    <property type="entry name" value="INNER MEMBRANE PROTEIN YEIH-RELATED"/>
    <property type="match status" value="1"/>
</dbReference>
<dbReference type="OrthoDB" id="9766798at2"/>
<feature type="region of interest" description="Disordered" evidence="7">
    <location>
        <begin position="1"/>
        <end position="20"/>
    </location>
</feature>
<evidence type="ECO:0000313" key="10">
    <source>
        <dbReference type="Proteomes" id="UP000030982"/>
    </source>
</evidence>
<keyword evidence="5 8" id="KW-1133">Transmembrane helix</keyword>
<feature type="transmembrane region" description="Helical" evidence="8">
    <location>
        <begin position="26"/>
        <end position="46"/>
    </location>
</feature>
<feature type="transmembrane region" description="Helical" evidence="8">
    <location>
        <begin position="82"/>
        <end position="103"/>
    </location>
</feature>
<feature type="transmembrane region" description="Helical" evidence="8">
    <location>
        <begin position="52"/>
        <end position="70"/>
    </location>
</feature>
<comment type="subcellular location">
    <subcellularLocation>
        <location evidence="1">Cell membrane</location>
        <topology evidence="1">Multi-pass membrane protein</topology>
    </subcellularLocation>
</comment>
<evidence type="ECO:0000256" key="6">
    <source>
        <dbReference type="ARBA" id="ARBA00023136"/>
    </source>
</evidence>
<sequence>MGKSDGRIESETPPAPREARHRSATFVAALPGLAVALVVAGAAALLGQLAPIIGGPVFGILLGVLAAAGIRPLRAERMTAGYRAAGTFVLQASIVVLGTGLSLGEVARVGATSLPVMLGTLAVALGGAALAGRALGLDADTRTLIGVGTGICGASAIAAASAAIKPKDSDVAYAIGTIFTFNIAAVLLFPPLGHLLGLSAHSFGLWSGTAVNDTSSVVAAAESYGGGASSYAIVVKLTRSLMIIPIVTALVALRTKREQAAEGGTRSRLPWRRMVPAFIIGFVLAAALDTVGAVPASWHPGLSALGTFLVTIALAGIGLNLRISEMRKAGARPLLLGGVLWAAVGLTSLGLQAVTGTL</sequence>
<feature type="transmembrane region" description="Helical" evidence="8">
    <location>
        <begin position="333"/>
        <end position="354"/>
    </location>
</feature>
<evidence type="ECO:0000256" key="3">
    <source>
        <dbReference type="ARBA" id="ARBA00022475"/>
    </source>
</evidence>
<name>A0A0B2ADY2_9MICC</name>
<dbReference type="PANTHER" id="PTHR30106:SF1">
    <property type="entry name" value="UPF0324 MEMBRANE PROTEIN FN0533"/>
    <property type="match status" value="1"/>
</dbReference>
<evidence type="ECO:0000256" key="2">
    <source>
        <dbReference type="ARBA" id="ARBA00007977"/>
    </source>
</evidence>
<evidence type="ECO:0000256" key="1">
    <source>
        <dbReference type="ARBA" id="ARBA00004651"/>
    </source>
</evidence>